<evidence type="ECO:0000259" key="1">
    <source>
        <dbReference type="Pfam" id="PF03358"/>
    </source>
</evidence>
<sequence>MSEQRLRVAVITGSVREGRFAPIITKWFLSQIGEHQDIEVDAIDLTEFELPMAFPAFGSRPAGEVAAVSEALRTRLGAADAFVVITPEYNHSYPASLKNLIDWHNVEWHAKPVAFVSYGGLSGGLRSVEHLRPVFAEVHATTIRDVVSLHNVWSQFDADGAPNDPAGTNGAAKVMIDRLMWWGEALRTARATSPYTV</sequence>
<accession>A0ABN1WD08</accession>
<feature type="domain" description="NADPH-dependent FMN reductase-like" evidence="1">
    <location>
        <begin position="7"/>
        <end position="153"/>
    </location>
</feature>
<dbReference type="InterPro" id="IPR029039">
    <property type="entry name" value="Flavoprotein-like_sf"/>
</dbReference>
<evidence type="ECO:0000313" key="2">
    <source>
        <dbReference type="EMBL" id="GAA1245345.1"/>
    </source>
</evidence>
<dbReference type="SUPFAM" id="SSF52218">
    <property type="entry name" value="Flavoproteins"/>
    <property type="match status" value="1"/>
</dbReference>
<keyword evidence="3" id="KW-1185">Reference proteome</keyword>
<dbReference type="InterPro" id="IPR005025">
    <property type="entry name" value="FMN_Rdtase-like_dom"/>
</dbReference>
<dbReference type="RefSeq" id="WP_344443156.1">
    <property type="nucleotide sequence ID" value="NZ_BAAALF010000071.1"/>
</dbReference>
<name>A0ABN1WD08_9ACTN</name>
<protein>
    <submittedName>
        <fullName evidence="2">NAD(P)H-dependent oxidoreductase</fullName>
    </submittedName>
</protein>
<dbReference type="InterPro" id="IPR050712">
    <property type="entry name" value="NAD(P)H-dep_reductase"/>
</dbReference>
<proteinExistence type="predicted"/>
<dbReference type="Pfam" id="PF03358">
    <property type="entry name" value="FMN_red"/>
    <property type="match status" value="1"/>
</dbReference>
<evidence type="ECO:0000313" key="3">
    <source>
        <dbReference type="Proteomes" id="UP001500037"/>
    </source>
</evidence>
<gene>
    <name evidence="2" type="ORF">GCM10009665_40260</name>
</gene>
<reference evidence="2 3" key="1">
    <citation type="journal article" date="2019" name="Int. J. Syst. Evol. Microbiol.">
        <title>The Global Catalogue of Microorganisms (GCM) 10K type strain sequencing project: providing services to taxonomists for standard genome sequencing and annotation.</title>
        <authorList>
            <consortium name="The Broad Institute Genomics Platform"/>
            <consortium name="The Broad Institute Genome Sequencing Center for Infectious Disease"/>
            <person name="Wu L."/>
            <person name="Ma J."/>
        </authorList>
    </citation>
    <scope>NUCLEOTIDE SEQUENCE [LARGE SCALE GENOMIC DNA]</scope>
    <source>
        <strain evidence="2 3">JCM 13004</strain>
    </source>
</reference>
<dbReference type="EMBL" id="BAAALF010000071">
    <property type="protein sequence ID" value="GAA1245345.1"/>
    <property type="molecule type" value="Genomic_DNA"/>
</dbReference>
<dbReference type="PANTHER" id="PTHR30543">
    <property type="entry name" value="CHROMATE REDUCTASE"/>
    <property type="match status" value="1"/>
</dbReference>
<dbReference type="Gene3D" id="3.40.50.360">
    <property type="match status" value="1"/>
</dbReference>
<dbReference type="PANTHER" id="PTHR30543:SF21">
    <property type="entry name" value="NAD(P)H-DEPENDENT FMN REDUCTASE LOT6"/>
    <property type="match status" value="1"/>
</dbReference>
<comment type="caution">
    <text evidence="2">The sequence shown here is derived from an EMBL/GenBank/DDBJ whole genome shotgun (WGS) entry which is preliminary data.</text>
</comment>
<organism evidence="2 3">
    <name type="scientific">Kitasatospora nipponensis</name>
    <dbReference type="NCBI Taxonomy" id="258049"/>
    <lineage>
        <taxon>Bacteria</taxon>
        <taxon>Bacillati</taxon>
        <taxon>Actinomycetota</taxon>
        <taxon>Actinomycetes</taxon>
        <taxon>Kitasatosporales</taxon>
        <taxon>Streptomycetaceae</taxon>
        <taxon>Kitasatospora</taxon>
    </lineage>
</organism>
<dbReference type="Proteomes" id="UP001500037">
    <property type="component" value="Unassembled WGS sequence"/>
</dbReference>